<keyword evidence="1" id="KW-0963">Cytoplasm</keyword>
<dbReference type="PANTHER" id="PTHR38693">
    <property type="entry name" value="UBIQUINONE BIOSYNTHESIS PROTEIN UBIJ"/>
    <property type="match status" value="1"/>
</dbReference>
<dbReference type="STRING" id="1434072.SAMN05216210_2848"/>
<dbReference type="GO" id="GO:0006744">
    <property type="term" value="P:ubiquinone biosynthetic process"/>
    <property type="evidence" value="ECO:0007669"/>
    <property type="project" value="UniProtKB-UniRule"/>
</dbReference>
<dbReference type="UniPathway" id="UPA00232"/>
<dbReference type="SUPFAM" id="SSF55718">
    <property type="entry name" value="SCP-like"/>
    <property type="match status" value="1"/>
</dbReference>
<comment type="pathway">
    <text evidence="1">Cofactor biosynthesis; ubiquinone biosynthesis.</text>
</comment>
<keyword evidence="4" id="KW-1185">Reference proteome</keyword>
<evidence type="ECO:0000313" key="3">
    <source>
        <dbReference type="EMBL" id="SDU28035.1"/>
    </source>
</evidence>
<comment type="subcellular location">
    <subcellularLocation>
        <location evidence="1">Cytoplasm</location>
    </subcellularLocation>
</comment>
<dbReference type="EMBL" id="LT629787">
    <property type="protein sequence ID" value="SDU28035.1"/>
    <property type="molecule type" value="Genomic_DNA"/>
</dbReference>
<organism evidence="3 4">
    <name type="scientific">Halopseudomonas salegens</name>
    <dbReference type="NCBI Taxonomy" id="1434072"/>
    <lineage>
        <taxon>Bacteria</taxon>
        <taxon>Pseudomonadati</taxon>
        <taxon>Pseudomonadota</taxon>
        <taxon>Gammaproteobacteria</taxon>
        <taxon>Pseudomonadales</taxon>
        <taxon>Pseudomonadaceae</taxon>
        <taxon>Halopseudomonas</taxon>
    </lineage>
</organism>
<name>A0A1H2H890_9GAMM</name>
<dbReference type="GO" id="GO:0005737">
    <property type="term" value="C:cytoplasm"/>
    <property type="evidence" value="ECO:0007669"/>
    <property type="project" value="UniProtKB-SubCell"/>
</dbReference>
<feature type="domain" description="SCP2" evidence="2">
    <location>
        <begin position="19"/>
        <end position="111"/>
    </location>
</feature>
<accession>A0A1H2H890</accession>
<comment type="similarity">
    <text evidence="1">Belongs to the UbiJ family.</text>
</comment>
<sequence length="206" mass="22717">MLSQALLAGAERSIAAAVSRDPLTGQRLGQLEGKVLFVQASDPDWQLYLLPDAHGIQLLGQSEREPDCSLQAPSSLLIRLAFSSQRQQLLQDPALQLSGDSQVLISLQRIIADLRLDGEAELARWLGPVPAHIIGSSLHKGWQWGQSTGRSLSQSLGEYLTEESRHLVGNNEAAYSGEQIHALRLQLDRLEARIQRLEMDPEDRDA</sequence>
<evidence type="ECO:0000313" key="4">
    <source>
        <dbReference type="Proteomes" id="UP000243924"/>
    </source>
</evidence>
<dbReference type="InterPro" id="IPR036527">
    <property type="entry name" value="SCP2_sterol-bd_dom_sf"/>
</dbReference>
<dbReference type="AlphaFoldDB" id="A0A1H2H890"/>
<dbReference type="InterPro" id="IPR003033">
    <property type="entry name" value="SCP2_sterol-bd_dom"/>
</dbReference>
<dbReference type="Proteomes" id="UP000243924">
    <property type="component" value="Chromosome I"/>
</dbReference>
<dbReference type="InterPro" id="IPR038989">
    <property type="entry name" value="UbiJ"/>
</dbReference>
<gene>
    <name evidence="1" type="primary">ubiJ</name>
    <name evidence="3" type="ORF">SAMN05216210_2848</name>
</gene>
<comment type="function">
    <text evidence="1">Required for ubiquinone (coenzyme Q) biosynthesis. Binds hydrophobic ubiquinone biosynthetic intermediates via its SCP2 domain and is essential for the stability of the Ubi complex. May constitute a docking platform where Ubi enzymes assemble and access their SCP2-bound polyprenyl substrates.</text>
</comment>
<protein>
    <recommendedName>
        <fullName evidence="1">Ubiquinone biosynthesis accessory factor UbiJ</fullName>
    </recommendedName>
</protein>
<proteinExistence type="inferred from homology"/>
<evidence type="ECO:0000256" key="1">
    <source>
        <dbReference type="HAMAP-Rule" id="MF_02215"/>
    </source>
</evidence>
<keyword evidence="3" id="KW-0830">Ubiquinone</keyword>
<keyword evidence="1" id="KW-0831">Ubiquinone biosynthesis</keyword>
<evidence type="ECO:0000259" key="2">
    <source>
        <dbReference type="Pfam" id="PF02036"/>
    </source>
</evidence>
<dbReference type="HAMAP" id="MF_02215">
    <property type="entry name" value="UbiJ"/>
    <property type="match status" value="1"/>
</dbReference>
<dbReference type="Pfam" id="PF02036">
    <property type="entry name" value="SCP2"/>
    <property type="match status" value="1"/>
</dbReference>
<dbReference type="PANTHER" id="PTHR38693:SF1">
    <property type="entry name" value="UBIQUINONE BIOSYNTHESIS ACCESSORY FACTOR UBIJ"/>
    <property type="match status" value="1"/>
</dbReference>
<reference evidence="4" key="1">
    <citation type="submission" date="2016-10" db="EMBL/GenBank/DDBJ databases">
        <authorList>
            <person name="Varghese N."/>
            <person name="Submissions S."/>
        </authorList>
    </citation>
    <scope>NUCLEOTIDE SEQUENCE [LARGE SCALE GENOMIC DNA]</scope>
    <source>
        <strain evidence="4">CECT 8338</strain>
    </source>
</reference>